<dbReference type="EMBL" id="JADEYR010000001">
    <property type="protein sequence ID" value="MBE9402837.1"/>
    <property type="molecule type" value="Genomic_DNA"/>
</dbReference>
<feature type="transmembrane region" description="Helical" evidence="7">
    <location>
        <begin position="218"/>
        <end position="242"/>
    </location>
</feature>
<proteinExistence type="predicted"/>
<keyword evidence="9" id="KW-1185">Reference proteome</keyword>
<feature type="transmembrane region" description="Helical" evidence="7">
    <location>
        <begin position="180"/>
        <end position="198"/>
    </location>
</feature>
<comment type="subcellular location">
    <subcellularLocation>
        <location evidence="1">Membrane</location>
        <topology evidence="1">Multi-pass membrane protein</topology>
    </subcellularLocation>
</comment>
<evidence type="ECO:0000256" key="7">
    <source>
        <dbReference type="SAM" id="Phobius"/>
    </source>
</evidence>
<feature type="transmembrane region" description="Helical" evidence="7">
    <location>
        <begin position="41"/>
        <end position="62"/>
    </location>
</feature>
<evidence type="ECO:0000256" key="4">
    <source>
        <dbReference type="ARBA" id="ARBA00022989"/>
    </source>
</evidence>
<feature type="transmembrane region" description="Helical" evidence="7">
    <location>
        <begin position="153"/>
        <end position="173"/>
    </location>
</feature>
<name>A0ABR9VXC9_9MICO</name>
<feature type="transmembrane region" description="Helical" evidence="7">
    <location>
        <begin position="373"/>
        <end position="396"/>
    </location>
</feature>
<protein>
    <submittedName>
        <fullName evidence="8">Nramp family divalent metal transporter</fullName>
    </submittedName>
</protein>
<feature type="transmembrane region" description="Helical" evidence="7">
    <location>
        <begin position="408"/>
        <end position="430"/>
    </location>
</feature>
<evidence type="ECO:0000256" key="6">
    <source>
        <dbReference type="SAM" id="MobiDB-lite"/>
    </source>
</evidence>
<keyword evidence="5 7" id="KW-0472">Membrane</keyword>
<evidence type="ECO:0000256" key="3">
    <source>
        <dbReference type="ARBA" id="ARBA00022692"/>
    </source>
</evidence>
<dbReference type="Proteomes" id="UP000644727">
    <property type="component" value="Unassembled WGS sequence"/>
</dbReference>
<feature type="transmembrane region" description="Helical" evidence="7">
    <location>
        <begin position="113"/>
        <end position="133"/>
    </location>
</feature>
<dbReference type="RefSeq" id="WP_193864569.1">
    <property type="nucleotide sequence ID" value="NZ_JADEYR010000001.1"/>
</dbReference>
<feature type="transmembrane region" description="Helical" evidence="7">
    <location>
        <begin position="68"/>
        <end position="86"/>
    </location>
</feature>
<gene>
    <name evidence="8" type="ORF">IOE58_00995</name>
</gene>
<keyword evidence="2" id="KW-0813">Transport</keyword>
<evidence type="ECO:0000256" key="5">
    <source>
        <dbReference type="ARBA" id="ARBA00023136"/>
    </source>
</evidence>
<dbReference type="PANTHER" id="PTHR11706">
    <property type="entry name" value="SOLUTE CARRIER PROTEIN FAMILY 11 MEMBER"/>
    <property type="match status" value="1"/>
</dbReference>
<dbReference type="InterPro" id="IPR001046">
    <property type="entry name" value="NRAMP_fam"/>
</dbReference>
<dbReference type="PRINTS" id="PR00447">
    <property type="entry name" value="NATRESASSCMP"/>
</dbReference>
<sequence length="439" mass="44950">MSAVQPTPAGHDSPNADGAPGEAADTDVDDRPRTGKRKGSLFGPGLIIAASFIGPGTLTTAIVTGASYGFALAWAVVFSIVATIVLQEMASRLGIGGRIGLGEAMRRTFENPIAKVLMVILVVAAIGIGGAAYAGGDTTGTALAVSSVLPIDIRIIIALIILAIFGLLVTGSYKVVEKVLMAMAAILALLFVATTFVVQPPFGEVLKGMFVPSIPAGAALTTIALIGTTVVPYNVFLHASLVQENWGEMEENKAIREARVDTVSSIALGGIITLAVMATAFGGMFLKGITAETGTDLARALEPLLGDAAGWVFALGLFCAGFTSALAGPLGAAYAICGVLGLSTDMKSWSFRIVWIAVLAIGALIALTGFEPVSIIIIAQAANGLLLPIIAVFLLITMNNRRLLGKHANGVVANVLGAVITLVVIGLAIYQLGGLAGMW</sequence>
<evidence type="ECO:0000256" key="2">
    <source>
        <dbReference type="ARBA" id="ARBA00022448"/>
    </source>
</evidence>
<reference evidence="8 9" key="1">
    <citation type="submission" date="2020-10" db="EMBL/GenBank/DDBJ databases">
        <title>Draft genome and description of Brachybacterium epidermidis sp nov.</title>
        <authorList>
            <person name="Boxberger M."/>
            <person name="La Scola B."/>
        </authorList>
    </citation>
    <scope>NUCLEOTIDE SEQUENCE [LARGE SCALE GENOMIC DNA]</scope>
    <source>
        <strain evidence="8 9">Marseille-Q2903</strain>
    </source>
</reference>
<evidence type="ECO:0000313" key="9">
    <source>
        <dbReference type="Proteomes" id="UP000644727"/>
    </source>
</evidence>
<dbReference type="Pfam" id="PF01566">
    <property type="entry name" value="Nramp"/>
    <property type="match status" value="1"/>
</dbReference>
<evidence type="ECO:0000256" key="1">
    <source>
        <dbReference type="ARBA" id="ARBA00004141"/>
    </source>
</evidence>
<feature type="transmembrane region" description="Helical" evidence="7">
    <location>
        <begin position="309"/>
        <end position="337"/>
    </location>
</feature>
<dbReference type="NCBIfam" id="NF037982">
    <property type="entry name" value="Nramp_1"/>
    <property type="match status" value="1"/>
</dbReference>
<organism evidence="8 9">
    <name type="scientific">Brachybacterium epidermidis</name>
    <dbReference type="NCBI Taxonomy" id="2781983"/>
    <lineage>
        <taxon>Bacteria</taxon>
        <taxon>Bacillati</taxon>
        <taxon>Actinomycetota</taxon>
        <taxon>Actinomycetes</taxon>
        <taxon>Micrococcales</taxon>
        <taxon>Dermabacteraceae</taxon>
        <taxon>Brachybacterium</taxon>
    </lineage>
</organism>
<feature type="transmembrane region" description="Helical" evidence="7">
    <location>
        <begin position="349"/>
        <end position="367"/>
    </location>
</feature>
<comment type="caution">
    <text evidence="8">The sequence shown here is derived from an EMBL/GenBank/DDBJ whole genome shotgun (WGS) entry which is preliminary data.</text>
</comment>
<keyword evidence="4 7" id="KW-1133">Transmembrane helix</keyword>
<keyword evidence="3 7" id="KW-0812">Transmembrane</keyword>
<evidence type="ECO:0000313" key="8">
    <source>
        <dbReference type="EMBL" id="MBE9402837.1"/>
    </source>
</evidence>
<accession>A0ABR9VXC9</accession>
<feature type="region of interest" description="Disordered" evidence="6">
    <location>
        <begin position="1"/>
        <end position="37"/>
    </location>
</feature>
<feature type="transmembrane region" description="Helical" evidence="7">
    <location>
        <begin position="263"/>
        <end position="289"/>
    </location>
</feature>
<dbReference type="PANTHER" id="PTHR11706:SF33">
    <property type="entry name" value="NATURAL RESISTANCE-ASSOCIATED MACROPHAGE PROTEIN 2"/>
    <property type="match status" value="1"/>
</dbReference>